<feature type="non-terminal residue" evidence="3">
    <location>
        <position position="110"/>
    </location>
</feature>
<proteinExistence type="predicted"/>
<keyword evidence="2" id="KW-0732">Signal</keyword>
<feature type="region of interest" description="Disordered" evidence="1">
    <location>
        <begin position="25"/>
        <end position="55"/>
    </location>
</feature>
<evidence type="ECO:0000313" key="4">
    <source>
        <dbReference type="Proteomes" id="UP001479436"/>
    </source>
</evidence>
<accession>A0ABR2WCE0</accession>
<dbReference type="Proteomes" id="UP001479436">
    <property type="component" value="Unassembled WGS sequence"/>
</dbReference>
<protein>
    <submittedName>
        <fullName evidence="3">Uncharacterized protein</fullName>
    </submittedName>
</protein>
<comment type="caution">
    <text evidence="3">The sequence shown here is derived from an EMBL/GenBank/DDBJ whole genome shotgun (WGS) entry which is preliminary data.</text>
</comment>
<organism evidence="3 4">
    <name type="scientific">Basidiobolus ranarum</name>
    <dbReference type="NCBI Taxonomy" id="34480"/>
    <lineage>
        <taxon>Eukaryota</taxon>
        <taxon>Fungi</taxon>
        <taxon>Fungi incertae sedis</taxon>
        <taxon>Zoopagomycota</taxon>
        <taxon>Entomophthoromycotina</taxon>
        <taxon>Basidiobolomycetes</taxon>
        <taxon>Basidiobolales</taxon>
        <taxon>Basidiobolaceae</taxon>
        <taxon>Basidiobolus</taxon>
    </lineage>
</organism>
<dbReference type="EMBL" id="JASJQH010005451">
    <property type="protein sequence ID" value="KAK9745464.1"/>
    <property type="molecule type" value="Genomic_DNA"/>
</dbReference>
<sequence>MLLQHILVLSALLLGAYGEPGHKNSKVRYGSGNGAGHGQDSHGEKKTCSAPPTQAPFNNKAISYNQKTDPANYDSVVKGPGYSATALLKAGWGPGKVVTVNGYKFTLPYW</sequence>
<feature type="chain" id="PRO_5046460050" evidence="2">
    <location>
        <begin position="19"/>
        <end position="110"/>
    </location>
</feature>
<keyword evidence="4" id="KW-1185">Reference proteome</keyword>
<reference evidence="3 4" key="1">
    <citation type="submission" date="2023-04" db="EMBL/GenBank/DDBJ databases">
        <title>Genome of Basidiobolus ranarum AG-B5.</title>
        <authorList>
            <person name="Stajich J.E."/>
            <person name="Carter-House D."/>
            <person name="Gryganskyi A."/>
        </authorList>
    </citation>
    <scope>NUCLEOTIDE SEQUENCE [LARGE SCALE GENOMIC DNA]</scope>
    <source>
        <strain evidence="3 4">AG-B5</strain>
    </source>
</reference>
<evidence type="ECO:0000256" key="1">
    <source>
        <dbReference type="SAM" id="MobiDB-lite"/>
    </source>
</evidence>
<evidence type="ECO:0000313" key="3">
    <source>
        <dbReference type="EMBL" id="KAK9745464.1"/>
    </source>
</evidence>
<name>A0ABR2WCE0_9FUNG</name>
<gene>
    <name evidence="3" type="ORF">K7432_018262</name>
</gene>
<feature type="signal peptide" evidence="2">
    <location>
        <begin position="1"/>
        <end position="18"/>
    </location>
</feature>
<evidence type="ECO:0000256" key="2">
    <source>
        <dbReference type="SAM" id="SignalP"/>
    </source>
</evidence>